<sequence>FITIISTVNMSWKGICAILTALLLDRTNGLIYPNQSTTLGLVHSVSYPVVEYLPERSILIDWCFQMSYNLPGSVSAFYNIPIWPGIQNPKPRDKRNVDSDNDSLEVQKHLQWLDKYDRKINVNQHPMDLTAGELYQGIEDYLSSFGVHETCLLRSVCELAQHPFDDDHHTILTELLTFILTPSLHQGFTKEEKVYRETYEAAELHGFLGENCTALYSDCERDILSVVTKIILIND</sequence>
<dbReference type="InterPro" id="IPR006631">
    <property type="entry name" value="DM4_12"/>
</dbReference>
<dbReference type="SMART" id="SM00718">
    <property type="entry name" value="DM4_12"/>
    <property type="match status" value="1"/>
</dbReference>
<feature type="non-terminal residue" evidence="1">
    <location>
        <position position="1"/>
    </location>
</feature>
<dbReference type="Pfam" id="PF07841">
    <property type="entry name" value="DM4_12"/>
    <property type="match status" value="1"/>
</dbReference>
<proteinExistence type="predicted"/>
<name>A0A0K8U156_BACLA</name>
<accession>A0A0K8U156</accession>
<protein>
    <submittedName>
        <fullName evidence="1">Uncharacterized protein</fullName>
    </submittedName>
</protein>
<organism evidence="1">
    <name type="scientific">Bactrocera latifrons</name>
    <name type="common">Malaysian fruit fly</name>
    <name type="synonym">Chaetodacus latifrons</name>
    <dbReference type="NCBI Taxonomy" id="174628"/>
    <lineage>
        <taxon>Eukaryota</taxon>
        <taxon>Metazoa</taxon>
        <taxon>Ecdysozoa</taxon>
        <taxon>Arthropoda</taxon>
        <taxon>Hexapoda</taxon>
        <taxon>Insecta</taxon>
        <taxon>Pterygota</taxon>
        <taxon>Neoptera</taxon>
        <taxon>Endopterygota</taxon>
        <taxon>Diptera</taxon>
        <taxon>Brachycera</taxon>
        <taxon>Muscomorpha</taxon>
        <taxon>Tephritoidea</taxon>
        <taxon>Tephritidae</taxon>
        <taxon>Bactrocera</taxon>
        <taxon>Bactrocera</taxon>
    </lineage>
</organism>
<dbReference type="PANTHER" id="PTHR21398:SF4">
    <property type="entry name" value="AGAP002980-PA"/>
    <property type="match status" value="1"/>
</dbReference>
<dbReference type="PANTHER" id="PTHR21398">
    <property type="entry name" value="AGAP007094-PA"/>
    <property type="match status" value="1"/>
</dbReference>
<reference evidence="1" key="1">
    <citation type="submission" date="2015-06" db="EMBL/GenBank/DDBJ databases">
        <authorList>
            <person name="Hoefler B.C."/>
            <person name="Straight P.D."/>
        </authorList>
    </citation>
    <scope>NUCLEOTIDE SEQUENCE</scope>
</reference>
<dbReference type="EMBL" id="GDHF01031835">
    <property type="protein sequence ID" value="JAI20479.1"/>
    <property type="molecule type" value="Transcribed_RNA"/>
</dbReference>
<evidence type="ECO:0000313" key="1">
    <source>
        <dbReference type="EMBL" id="JAI20479.1"/>
    </source>
</evidence>
<gene>
    <name evidence="1" type="ORF">c0_g1_i1</name>
</gene>
<dbReference type="OrthoDB" id="8186940at2759"/>
<dbReference type="AlphaFoldDB" id="A0A0K8U156"/>